<evidence type="ECO:0000313" key="11">
    <source>
        <dbReference type="EMBL" id="PON96207.1"/>
    </source>
</evidence>
<feature type="domain" description="PGG" evidence="10">
    <location>
        <begin position="300"/>
        <end position="425"/>
    </location>
</feature>
<feature type="transmembrane region" description="Helical" evidence="9">
    <location>
        <begin position="442"/>
        <end position="467"/>
    </location>
</feature>
<dbReference type="Pfam" id="PF12796">
    <property type="entry name" value="Ank_2"/>
    <property type="match status" value="2"/>
</dbReference>
<keyword evidence="2 9" id="KW-0812">Transmembrane</keyword>
<dbReference type="Gene3D" id="1.25.40.20">
    <property type="entry name" value="Ankyrin repeat-containing domain"/>
    <property type="match status" value="1"/>
</dbReference>
<proteinExistence type="predicted"/>
<dbReference type="PROSITE" id="PS50088">
    <property type="entry name" value="ANK_REPEAT"/>
    <property type="match status" value="2"/>
</dbReference>
<dbReference type="AlphaFoldDB" id="A0A2P5FEK0"/>
<keyword evidence="4 9" id="KW-1133">Transmembrane helix</keyword>
<keyword evidence="5 7" id="KW-0040">ANK repeat</keyword>
<feature type="transmembrane region" description="Helical" evidence="9">
    <location>
        <begin position="401"/>
        <end position="422"/>
    </location>
</feature>
<keyword evidence="12" id="KW-1185">Reference proteome</keyword>
<sequence length="491" mass="54803">MEIMSEEGETMTMLYEASMAGSVAILNSLIQKQPLILNKISLTPFAETPLHISALLGHLHFTRQLLAHNPRLASQLDSLRRSPLHLASAEGHVEIVKALLDENQDMCVAKDQEGRIPLHYAAMRGHVDVIELLISSRQSSVFHVIPHSGETVLHLCVQYNCLEALKVLVRSAGYDNTDFLNSKDQTGGNTILHLAVMLKQIETIEYLASIPRVLNAAENTLNQRGLKPSDLVDNHLSSDFKTLKIQRILTNPTTSTLNNPQSVHSHQIAEKTEPSKSKLAKRWGKWVEYLKENHKNDLSQKTHNSLMVVATVIASMTFQTAISPPGGVWQDNTIDNHKNPDFDCSENHTCIAGTAIFAYSDVWRDDYITFAAFNSVSFLASLAVILLLISGLPLRNKFGTWALTMAMCVTLAFTGLTFLQGLYLVTPDDIMNSMNPIFNLPIYMWIGLLGLIGFFHTIRFVSWVLFVKKLRPNFGIRLFYDSLSGHGLLTN</sequence>
<feature type="repeat" description="ANK" evidence="7">
    <location>
        <begin position="79"/>
        <end position="111"/>
    </location>
</feature>
<dbReference type="PROSITE" id="PS50297">
    <property type="entry name" value="ANK_REP_REGION"/>
    <property type="match status" value="2"/>
</dbReference>
<dbReference type="PANTHER" id="PTHR24186">
    <property type="entry name" value="PROTEIN PHOSPHATASE 1 REGULATORY SUBUNIT"/>
    <property type="match status" value="1"/>
</dbReference>
<evidence type="ECO:0000256" key="1">
    <source>
        <dbReference type="ARBA" id="ARBA00004141"/>
    </source>
</evidence>
<evidence type="ECO:0000256" key="4">
    <source>
        <dbReference type="ARBA" id="ARBA00022989"/>
    </source>
</evidence>
<accession>A0A2P5FEK0</accession>
<dbReference type="Proteomes" id="UP000237000">
    <property type="component" value="Unassembled WGS sequence"/>
</dbReference>
<dbReference type="STRING" id="63057.A0A2P5FEK0"/>
<feature type="region of interest" description="Disordered" evidence="8">
    <location>
        <begin position="254"/>
        <end position="274"/>
    </location>
</feature>
<dbReference type="PANTHER" id="PTHR24186:SF37">
    <property type="entry name" value="PGG DOMAIN-CONTAINING PROTEIN"/>
    <property type="match status" value="1"/>
</dbReference>
<dbReference type="GO" id="GO:0005886">
    <property type="term" value="C:plasma membrane"/>
    <property type="evidence" value="ECO:0007669"/>
    <property type="project" value="TreeGrafter"/>
</dbReference>
<comment type="caution">
    <text evidence="11">The sequence shown here is derived from an EMBL/GenBank/DDBJ whole genome shotgun (WGS) entry which is preliminary data.</text>
</comment>
<evidence type="ECO:0000313" key="12">
    <source>
        <dbReference type="Proteomes" id="UP000237000"/>
    </source>
</evidence>
<dbReference type="InterPro" id="IPR002110">
    <property type="entry name" value="Ankyrin_rpt"/>
</dbReference>
<dbReference type="Pfam" id="PF13962">
    <property type="entry name" value="PGG"/>
    <property type="match status" value="1"/>
</dbReference>
<evidence type="ECO:0000256" key="9">
    <source>
        <dbReference type="SAM" id="Phobius"/>
    </source>
</evidence>
<name>A0A2P5FEK0_TREOI</name>
<dbReference type="InterPro" id="IPR026961">
    <property type="entry name" value="PGG_dom"/>
</dbReference>
<feature type="repeat" description="ANK" evidence="7">
    <location>
        <begin position="113"/>
        <end position="135"/>
    </location>
</feature>
<dbReference type="SUPFAM" id="SSF48403">
    <property type="entry name" value="Ankyrin repeat"/>
    <property type="match status" value="1"/>
</dbReference>
<evidence type="ECO:0000256" key="6">
    <source>
        <dbReference type="ARBA" id="ARBA00023136"/>
    </source>
</evidence>
<evidence type="ECO:0000259" key="10">
    <source>
        <dbReference type="Pfam" id="PF13962"/>
    </source>
</evidence>
<reference evidence="12" key="1">
    <citation type="submission" date="2016-06" db="EMBL/GenBank/DDBJ databases">
        <title>Parallel loss of symbiosis genes in relatives of nitrogen-fixing non-legume Parasponia.</title>
        <authorList>
            <person name="Van Velzen R."/>
            <person name="Holmer R."/>
            <person name="Bu F."/>
            <person name="Rutten L."/>
            <person name="Van Zeijl A."/>
            <person name="Liu W."/>
            <person name="Santuari L."/>
            <person name="Cao Q."/>
            <person name="Sharma T."/>
            <person name="Shen D."/>
            <person name="Roswanjaya Y."/>
            <person name="Wardhani T."/>
            <person name="Kalhor M.S."/>
            <person name="Jansen J."/>
            <person name="Van den Hoogen J."/>
            <person name="Gungor B."/>
            <person name="Hartog M."/>
            <person name="Hontelez J."/>
            <person name="Verver J."/>
            <person name="Yang W.-C."/>
            <person name="Schijlen E."/>
            <person name="Repin R."/>
            <person name="Schilthuizen M."/>
            <person name="Schranz E."/>
            <person name="Heidstra R."/>
            <person name="Miyata K."/>
            <person name="Fedorova E."/>
            <person name="Kohlen W."/>
            <person name="Bisseling T."/>
            <person name="Smit S."/>
            <person name="Geurts R."/>
        </authorList>
    </citation>
    <scope>NUCLEOTIDE SEQUENCE [LARGE SCALE GENOMIC DNA]</scope>
    <source>
        <strain evidence="12">cv. RG33-2</strain>
    </source>
</reference>
<evidence type="ECO:0000256" key="8">
    <source>
        <dbReference type="SAM" id="MobiDB-lite"/>
    </source>
</evidence>
<evidence type="ECO:0000256" key="5">
    <source>
        <dbReference type="ARBA" id="ARBA00023043"/>
    </source>
</evidence>
<dbReference type="OrthoDB" id="1193670at2759"/>
<dbReference type="SMART" id="SM00248">
    <property type="entry name" value="ANK"/>
    <property type="match status" value="6"/>
</dbReference>
<feature type="transmembrane region" description="Helical" evidence="9">
    <location>
        <begin position="367"/>
        <end position="389"/>
    </location>
</feature>
<dbReference type="EMBL" id="JXTC01000040">
    <property type="protein sequence ID" value="PON96207.1"/>
    <property type="molecule type" value="Genomic_DNA"/>
</dbReference>
<gene>
    <name evidence="11" type="ORF">TorRG33x02_081370</name>
</gene>
<organism evidence="11 12">
    <name type="scientific">Trema orientale</name>
    <name type="common">Charcoal tree</name>
    <name type="synonym">Celtis orientalis</name>
    <dbReference type="NCBI Taxonomy" id="63057"/>
    <lineage>
        <taxon>Eukaryota</taxon>
        <taxon>Viridiplantae</taxon>
        <taxon>Streptophyta</taxon>
        <taxon>Embryophyta</taxon>
        <taxon>Tracheophyta</taxon>
        <taxon>Spermatophyta</taxon>
        <taxon>Magnoliopsida</taxon>
        <taxon>eudicotyledons</taxon>
        <taxon>Gunneridae</taxon>
        <taxon>Pentapetalae</taxon>
        <taxon>rosids</taxon>
        <taxon>fabids</taxon>
        <taxon>Rosales</taxon>
        <taxon>Cannabaceae</taxon>
        <taxon>Trema</taxon>
    </lineage>
</organism>
<evidence type="ECO:0000256" key="7">
    <source>
        <dbReference type="PROSITE-ProRule" id="PRU00023"/>
    </source>
</evidence>
<comment type="subcellular location">
    <subcellularLocation>
        <location evidence="1">Membrane</location>
        <topology evidence="1">Multi-pass membrane protein</topology>
    </subcellularLocation>
</comment>
<keyword evidence="6 9" id="KW-0472">Membrane</keyword>
<evidence type="ECO:0000256" key="3">
    <source>
        <dbReference type="ARBA" id="ARBA00022737"/>
    </source>
</evidence>
<evidence type="ECO:0000256" key="2">
    <source>
        <dbReference type="ARBA" id="ARBA00022692"/>
    </source>
</evidence>
<protein>
    <submittedName>
        <fullName evidence="11">Transmembrane protein</fullName>
    </submittedName>
</protein>
<keyword evidence="3" id="KW-0677">Repeat</keyword>
<dbReference type="InterPro" id="IPR036770">
    <property type="entry name" value="Ankyrin_rpt-contain_sf"/>
</dbReference>
<dbReference type="InParanoid" id="A0A2P5FEK0"/>